<gene>
    <name evidence="1" type="ORF">ANN_18432</name>
</gene>
<organism evidence="1 2">
    <name type="scientific">Periplaneta americana</name>
    <name type="common">American cockroach</name>
    <name type="synonym">Blatta americana</name>
    <dbReference type="NCBI Taxonomy" id="6978"/>
    <lineage>
        <taxon>Eukaryota</taxon>
        <taxon>Metazoa</taxon>
        <taxon>Ecdysozoa</taxon>
        <taxon>Arthropoda</taxon>
        <taxon>Hexapoda</taxon>
        <taxon>Insecta</taxon>
        <taxon>Pterygota</taxon>
        <taxon>Neoptera</taxon>
        <taxon>Polyneoptera</taxon>
        <taxon>Dictyoptera</taxon>
        <taxon>Blattodea</taxon>
        <taxon>Blattoidea</taxon>
        <taxon>Blattidae</taxon>
        <taxon>Blattinae</taxon>
        <taxon>Periplaneta</taxon>
    </lineage>
</organism>
<name>A0ABQ8SPD9_PERAM</name>
<comment type="caution">
    <text evidence="1">The sequence shown here is derived from an EMBL/GenBank/DDBJ whole genome shotgun (WGS) entry which is preliminary data.</text>
</comment>
<accession>A0ABQ8SPD9</accession>
<reference evidence="1 2" key="1">
    <citation type="journal article" date="2022" name="Allergy">
        <title>Genome assembly and annotation of Periplaneta americana reveal a comprehensive cockroach allergen profile.</title>
        <authorList>
            <person name="Wang L."/>
            <person name="Xiong Q."/>
            <person name="Saelim N."/>
            <person name="Wang L."/>
            <person name="Nong W."/>
            <person name="Wan A.T."/>
            <person name="Shi M."/>
            <person name="Liu X."/>
            <person name="Cao Q."/>
            <person name="Hui J.H.L."/>
            <person name="Sookrung N."/>
            <person name="Leung T.F."/>
            <person name="Tungtrongchitr A."/>
            <person name="Tsui S.K.W."/>
        </authorList>
    </citation>
    <scope>NUCLEOTIDE SEQUENCE [LARGE SCALE GENOMIC DNA]</scope>
    <source>
        <strain evidence="1">PWHHKU_190912</strain>
    </source>
</reference>
<evidence type="ECO:0000313" key="2">
    <source>
        <dbReference type="Proteomes" id="UP001148838"/>
    </source>
</evidence>
<proteinExistence type="predicted"/>
<evidence type="ECO:0000313" key="1">
    <source>
        <dbReference type="EMBL" id="KAJ4435813.1"/>
    </source>
</evidence>
<keyword evidence="2" id="KW-1185">Reference proteome</keyword>
<sequence length="401" mass="46939">MRNSQQKWIMKKNIYNPTISYYLQKYQLKELEVIGLLVGARVNMDTKHLICTVECCRTQPMISNTLRTTCPRKTQFERGYGSTQTLQTDICCYNVQAINRIMRTMTATRPNSLTDLHANAVEIHMLMCCRQYNIHCTMNTSTWIVQLYHQIPVVEGDSKQYFRFSTVNQKYHRTPVVEGVSKRCFRFTTFKPKETEGQKTNNGIQYRLQLLYANAYNHVFQRVKTGCGAPITRLNFNISTNKLLPLLNDTYLSNPRGLKPRLQCLVLRTNIKNVYLSATPYKIEILRFSGNYVYPSNVIFDAKYTLTQDRDRWRAYVRAAMKSHLNTIELCSYYEWKRPYYEKKNGNNFHVCCQFRQFRFEKYYVPNNSSEITVTSGDKSEFYSTLPLHHAAHTGALIGMT</sequence>
<protein>
    <submittedName>
        <fullName evidence="1">Uncharacterized protein</fullName>
    </submittedName>
</protein>
<dbReference type="EMBL" id="JAJSOF020000023">
    <property type="protein sequence ID" value="KAJ4435813.1"/>
    <property type="molecule type" value="Genomic_DNA"/>
</dbReference>
<dbReference type="Proteomes" id="UP001148838">
    <property type="component" value="Unassembled WGS sequence"/>
</dbReference>